<reference evidence="10 11" key="1">
    <citation type="submission" date="2017-05" db="EMBL/GenBank/DDBJ databases">
        <title>Functional genome analysis of Paenibacillus pasadenensis strain R16: insights on endophytic life style and antifungal activity.</title>
        <authorList>
            <person name="Passera A."/>
            <person name="Marcolungo L."/>
            <person name="Casati P."/>
            <person name="Brasca M."/>
            <person name="Quaglino F."/>
            <person name="Delledonne M."/>
        </authorList>
    </citation>
    <scope>NUCLEOTIDE SEQUENCE [LARGE SCALE GENOMIC DNA]</scope>
    <source>
        <strain evidence="10 11">R16</strain>
    </source>
</reference>
<dbReference type="PANTHER" id="PTHR47371:SF3">
    <property type="entry name" value="PHOSPHOGLYCEROL TRANSFERASE I"/>
    <property type="match status" value="1"/>
</dbReference>
<evidence type="ECO:0000256" key="2">
    <source>
        <dbReference type="ARBA" id="ARBA00004936"/>
    </source>
</evidence>
<dbReference type="InterPro" id="IPR050448">
    <property type="entry name" value="OpgB/LTA_synthase_biosynth"/>
</dbReference>
<comment type="pathway">
    <text evidence="2">Cell wall biogenesis; lipoteichoic acid biosynthesis.</text>
</comment>
<keyword evidence="4 8" id="KW-0812">Transmembrane</keyword>
<keyword evidence="6 8" id="KW-0472">Membrane</keyword>
<keyword evidence="11" id="KW-1185">Reference proteome</keyword>
<dbReference type="InterPro" id="IPR017850">
    <property type="entry name" value="Alkaline_phosphatase_core_sf"/>
</dbReference>
<feature type="transmembrane region" description="Helical" evidence="8">
    <location>
        <begin position="118"/>
        <end position="138"/>
    </location>
</feature>
<feature type="region of interest" description="Disordered" evidence="7">
    <location>
        <begin position="739"/>
        <end position="763"/>
    </location>
</feature>
<feature type="compositionally biased region" description="Gly residues" evidence="7">
    <location>
        <begin position="641"/>
        <end position="652"/>
    </location>
</feature>
<feature type="transmembrane region" description="Helical" evidence="8">
    <location>
        <begin position="12"/>
        <end position="36"/>
    </location>
</feature>
<accession>A0A2N5N156</accession>
<sequence>MFEEQPSRAKRFWLSPFVLFTVALVFKMYLAAYVIYGLEHPWLTLMTGLPTVWAAFFLIELLARRRKLMAYLIVNLLFTAIYFAVIMYYKYFGIIVTYHALSQAGQVTEVKGSVFQLLHPYFMLIFVDIVLAWLLLGFSKRLRRGWQRAANRRFIGWRLALPGFVLAAAACLALIWPHRGIANELVQTERMGIVNYELFLIATGGNESFVPVSSVTQAEIDRLKGLPQPAAKPASFGAAKGRNIIVVQLEALQNFLIGKSVDGKEITPNLNALIRESVYFPRFYQQAGSGNTSDAEFLTNTSLYVPLRVPATQAYSGRSLPSLPKLLEREGYETMTFHTNDVSFWNRSELYRALGFDRYYDTEFFGDEDVVAFGASDEVLYRKSVQELAKVREETGKPFYSMLISMSSHHPYNIPERKVKINLPERYDDSFVGDYLRAQNYTDYALGQLIQELKDEGLWENSLLVLYGDHMGLPIYSLTEEDLRLLEELDGRKYDSSQMLNIPLIVTAPGALAPAVETGIGGQSDIMPTIANLAGLSLDGQLHFGQDLLNERANLLPERYYLPSGSFINDREIFIPGTGFGDGSRIELPSAEAAAGWLAAGADGGAGAAASGAEGGDAAGAAGAGDAATAVNAGSGEPGAGTGVAAGSGQAGPGASAAPGSAAAPAGGSGAGQKAAAEAPSPAASAAPGGPGEPSGAAGGEGSLGGSADDRSDGGPATATQEQFDRALKLLRMSDSYVRSLPTTEGDPAPVNGAATDSSANAD</sequence>
<dbReference type="SUPFAM" id="SSF53649">
    <property type="entry name" value="Alkaline phosphatase-like"/>
    <property type="match status" value="1"/>
</dbReference>
<evidence type="ECO:0000313" key="10">
    <source>
        <dbReference type="EMBL" id="PLT44062.1"/>
    </source>
</evidence>
<evidence type="ECO:0000259" key="9">
    <source>
        <dbReference type="Pfam" id="PF00884"/>
    </source>
</evidence>
<dbReference type="InterPro" id="IPR000917">
    <property type="entry name" value="Sulfatase_N"/>
</dbReference>
<evidence type="ECO:0000256" key="3">
    <source>
        <dbReference type="ARBA" id="ARBA00022475"/>
    </source>
</evidence>
<feature type="transmembrane region" description="Helical" evidence="8">
    <location>
        <begin position="159"/>
        <end position="176"/>
    </location>
</feature>
<dbReference type="Pfam" id="PF00884">
    <property type="entry name" value="Sulfatase"/>
    <property type="match status" value="1"/>
</dbReference>
<proteinExistence type="predicted"/>
<dbReference type="CDD" id="cd16015">
    <property type="entry name" value="LTA_synthase"/>
    <property type="match status" value="1"/>
</dbReference>
<gene>
    <name evidence="10" type="ORF">B8V81_2493</name>
</gene>
<evidence type="ECO:0000256" key="1">
    <source>
        <dbReference type="ARBA" id="ARBA00004651"/>
    </source>
</evidence>
<evidence type="ECO:0000313" key="11">
    <source>
        <dbReference type="Proteomes" id="UP000234789"/>
    </source>
</evidence>
<dbReference type="Gene3D" id="3.30.1120.170">
    <property type="match status" value="1"/>
</dbReference>
<feature type="domain" description="Sulfatase N-terminal" evidence="9">
    <location>
        <begin position="242"/>
        <end position="535"/>
    </location>
</feature>
<keyword evidence="5 8" id="KW-1133">Transmembrane helix</keyword>
<keyword evidence="3" id="KW-1003">Cell membrane</keyword>
<dbReference type="PANTHER" id="PTHR47371">
    <property type="entry name" value="LIPOTEICHOIC ACID SYNTHASE"/>
    <property type="match status" value="1"/>
</dbReference>
<feature type="compositionally biased region" description="Gly residues" evidence="7">
    <location>
        <begin position="689"/>
        <end position="705"/>
    </location>
</feature>
<dbReference type="GO" id="GO:0005886">
    <property type="term" value="C:plasma membrane"/>
    <property type="evidence" value="ECO:0007669"/>
    <property type="project" value="UniProtKB-SubCell"/>
</dbReference>
<evidence type="ECO:0000256" key="7">
    <source>
        <dbReference type="SAM" id="MobiDB-lite"/>
    </source>
</evidence>
<name>A0A2N5N156_9BACL</name>
<dbReference type="EMBL" id="NFEZ01000004">
    <property type="protein sequence ID" value="PLT44062.1"/>
    <property type="molecule type" value="Genomic_DNA"/>
</dbReference>
<feature type="transmembrane region" description="Helical" evidence="8">
    <location>
        <begin position="70"/>
        <end position="89"/>
    </location>
</feature>
<evidence type="ECO:0000256" key="4">
    <source>
        <dbReference type="ARBA" id="ARBA00022692"/>
    </source>
</evidence>
<evidence type="ECO:0000256" key="5">
    <source>
        <dbReference type="ARBA" id="ARBA00022989"/>
    </source>
</evidence>
<dbReference type="RefSeq" id="WP_180968438.1">
    <property type="nucleotide sequence ID" value="NZ_NFEZ01000004.1"/>
</dbReference>
<organism evidence="10 11">
    <name type="scientific">Paenibacillus pasadenensis</name>
    <dbReference type="NCBI Taxonomy" id="217090"/>
    <lineage>
        <taxon>Bacteria</taxon>
        <taxon>Bacillati</taxon>
        <taxon>Bacillota</taxon>
        <taxon>Bacilli</taxon>
        <taxon>Bacillales</taxon>
        <taxon>Paenibacillaceae</taxon>
        <taxon>Paenibacillus</taxon>
    </lineage>
</organism>
<dbReference type="Proteomes" id="UP000234789">
    <property type="component" value="Unassembled WGS sequence"/>
</dbReference>
<dbReference type="Gene3D" id="3.40.720.10">
    <property type="entry name" value="Alkaline Phosphatase, subunit A"/>
    <property type="match status" value="1"/>
</dbReference>
<comment type="subcellular location">
    <subcellularLocation>
        <location evidence="1">Cell membrane</location>
        <topology evidence="1">Multi-pass membrane protein</topology>
    </subcellularLocation>
</comment>
<comment type="caution">
    <text evidence="10">The sequence shown here is derived from an EMBL/GenBank/DDBJ whole genome shotgun (WGS) entry which is preliminary data.</text>
</comment>
<protein>
    <submittedName>
        <fullName evidence="10">Lipoteichoic acid primase LtaP</fullName>
    </submittedName>
</protein>
<dbReference type="AlphaFoldDB" id="A0A2N5N156"/>
<feature type="region of interest" description="Disordered" evidence="7">
    <location>
        <begin position="641"/>
        <end position="727"/>
    </location>
</feature>
<feature type="compositionally biased region" description="Low complexity" evidence="7">
    <location>
        <begin position="653"/>
        <end position="688"/>
    </location>
</feature>
<feature type="transmembrane region" description="Helical" evidence="8">
    <location>
        <begin position="42"/>
        <end position="63"/>
    </location>
</feature>
<evidence type="ECO:0000256" key="8">
    <source>
        <dbReference type="SAM" id="Phobius"/>
    </source>
</evidence>
<evidence type="ECO:0000256" key="6">
    <source>
        <dbReference type="ARBA" id="ARBA00023136"/>
    </source>
</evidence>